<reference evidence="2" key="1">
    <citation type="journal article" date="2019" name="Sci. Rep.">
        <title>Draft genome of Tanacetum cinerariifolium, the natural source of mosquito coil.</title>
        <authorList>
            <person name="Yamashiro T."/>
            <person name="Shiraishi A."/>
            <person name="Satake H."/>
            <person name="Nakayama K."/>
        </authorList>
    </citation>
    <scope>NUCLEOTIDE SEQUENCE</scope>
</reference>
<organism evidence="2">
    <name type="scientific">Tanacetum cinerariifolium</name>
    <name type="common">Dalmatian daisy</name>
    <name type="synonym">Chrysanthemum cinerariifolium</name>
    <dbReference type="NCBI Taxonomy" id="118510"/>
    <lineage>
        <taxon>Eukaryota</taxon>
        <taxon>Viridiplantae</taxon>
        <taxon>Streptophyta</taxon>
        <taxon>Embryophyta</taxon>
        <taxon>Tracheophyta</taxon>
        <taxon>Spermatophyta</taxon>
        <taxon>Magnoliopsida</taxon>
        <taxon>eudicotyledons</taxon>
        <taxon>Gunneridae</taxon>
        <taxon>Pentapetalae</taxon>
        <taxon>asterids</taxon>
        <taxon>campanulids</taxon>
        <taxon>Asterales</taxon>
        <taxon>Asteraceae</taxon>
        <taxon>Asteroideae</taxon>
        <taxon>Anthemideae</taxon>
        <taxon>Anthemidinae</taxon>
        <taxon>Tanacetum</taxon>
    </lineage>
</organism>
<feature type="region of interest" description="Disordered" evidence="1">
    <location>
        <begin position="1"/>
        <end position="21"/>
    </location>
</feature>
<proteinExistence type="predicted"/>
<gene>
    <name evidence="2" type="ORF">Tci_046721</name>
</gene>
<name>A0A6L2ML87_TANCI</name>
<sequence>MKRSQKEMGPSLGNHEKRKAELEPKRIEMLKMEIGDDIVVMRPPPNPSPLWNAKFFSALDYIEKIDNVTDMCGRKGVNMMKKMLGIRLNVIQCL</sequence>
<protein>
    <submittedName>
        <fullName evidence="2">Uncharacterized protein</fullName>
    </submittedName>
</protein>
<evidence type="ECO:0000256" key="1">
    <source>
        <dbReference type="SAM" id="MobiDB-lite"/>
    </source>
</evidence>
<comment type="caution">
    <text evidence="2">The sequence shown here is derived from an EMBL/GenBank/DDBJ whole genome shotgun (WGS) entry which is preliminary data.</text>
</comment>
<dbReference type="EMBL" id="BKCJ010006945">
    <property type="protein sequence ID" value="GEU74743.1"/>
    <property type="molecule type" value="Genomic_DNA"/>
</dbReference>
<evidence type="ECO:0000313" key="2">
    <source>
        <dbReference type="EMBL" id="GEU74743.1"/>
    </source>
</evidence>
<accession>A0A6L2ML87</accession>
<dbReference type="AlphaFoldDB" id="A0A6L2ML87"/>